<dbReference type="EMBL" id="JAALHA020000002">
    <property type="protein sequence ID" value="MDR9894261.1"/>
    <property type="molecule type" value="Genomic_DNA"/>
</dbReference>
<sequence>MQLKCGKAYIETVTRKFAVIECNAIAGITGSSIEVLQPLQDDQKLRWSLKPKIMLVGAFVSIIFSDLKFLVILNFLHPIP</sequence>
<accession>A0AAP5M3X3</accession>
<name>A0AAP5M3X3_9CYAN</name>
<protein>
    <submittedName>
        <fullName evidence="2">Uncharacterized protein</fullName>
    </submittedName>
</protein>
<keyword evidence="1" id="KW-0472">Membrane</keyword>
<evidence type="ECO:0000313" key="3">
    <source>
        <dbReference type="Proteomes" id="UP000667802"/>
    </source>
</evidence>
<gene>
    <name evidence="2" type="ORF">G7B40_006705</name>
</gene>
<feature type="transmembrane region" description="Helical" evidence="1">
    <location>
        <begin position="53"/>
        <end position="76"/>
    </location>
</feature>
<proteinExistence type="predicted"/>
<dbReference type="RefSeq" id="WP_208342049.1">
    <property type="nucleotide sequence ID" value="NZ_CAWQFN010000056.1"/>
</dbReference>
<keyword evidence="1" id="KW-1133">Transmembrane helix</keyword>
<comment type="caution">
    <text evidence="2">The sequence shown here is derived from an EMBL/GenBank/DDBJ whole genome shotgun (WGS) entry which is preliminary data.</text>
</comment>
<dbReference type="AlphaFoldDB" id="A0AAP5M3X3"/>
<organism evidence="2 3">
    <name type="scientific">Aetokthonos hydrillicola Thurmond2011</name>
    <dbReference type="NCBI Taxonomy" id="2712845"/>
    <lineage>
        <taxon>Bacteria</taxon>
        <taxon>Bacillati</taxon>
        <taxon>Cyanobacteriota</taxon>
        <taxon>Cyanophyceae</taxon>
        <taxon>Nostocales</taxon>
        <taxon>Hapalosiphonaceae</taxon>
        <taxon>Aetokthonos</taxon>
    </lineage>
</organism>
<keyword evidence="1" id="KW-0812">Transmembrane</keyword>
<evidence type="ECO:0000313" key="2">
    <source>
        <dbReference type="EMBL" id="MDR9894261.1"/>
    </source>
</evidence>
<evidence type="ECO:0000256" key="1">
    <source>
        <dbReference type="SAM" id="Phobius"/>
    </source>
</evidence>
<keyword evidence="3" id="KW-1185">Reference proteome</keyword>
<dbReference type="Proteomes" id="UP000667802">
    <property type="component" value="Unassembled WGS sequence"/>
</dbReference>
<reference evidence="3" key="1">
    <citation type="journal article" date="2021" name="Science">
        <title>Hunting the eagle killer: A cyanobacterial neurotoxin causes vacuolar myelinopathy.</title>
        <authorList>
            <person name="Breinlinger S."/>
            <person name="Phillips T.J."/>
            <person name="Haram B.N."/>
            <person name="Mares J."/>
            <person name="Martinez Yerena J.A."/>
            <person name="Hrouzek P."/>
            <person name="Sobotka R."/>
            <person name="Henderson W.M."/>
            <person name="Schmieder P."/>
            <person name="Williams S.M."/>
            <person name="Lauderdale J.D."/>
            <person name="Wilde H.D."/>
            <person name="Gerrin W."/>
            <person name="Kust A."/>
            <person name="Washington J.W."/>
            <person name="Wagner C."/>
            <person name="Geier B."/>
            <person name="Liebeke M."/>
            <person name="Enke H."/>
            <person name="Niedermeyer T.H.J."/>
            <person name="Wilde S.B."/>
        </authorList>
    </citation>
    <scope>NUCLEOTIDE SEQUENCE [LARGE SCALE GENOMIC DNA]</scope>
    <source>
        <strain evidence="3">Thurmond2011</strain>
    </source>
</reference>